<gene>
    <name evidence="1" type="ORF">AVEN_44868_1</name>
</gene>
<dbReference type="Proteomes" id="UP000499080">
    <property type="component" value="Unassembled WGS sequence"/>
</dbReference>
<dbReference type="InterPro" id="IPR036397">
    <property type="entry name" value="RNaseH_sf"/>
</dbReference>
<evidence type="ECO:0000313" key="1">
    <source>
        <dbReference type="EMBL" id="GBM98862.1"/>
    </source>
</evidence>
<keyword evidence="2" id="KW-1185">Reference proteome</keyword>
<accession>A0A4Y2KBY6</accession>
<dbReference type="AlphaFoldDB" id="A0A4Y2KBY6"/>
<organism evidence="1 2">
    <name type="scientific">Araneus ventricosus</name>
    <name type="common">Orbweaver spider</name>
    <name type="synonym">Epeira ventricosa</name>
    <dbReference type="NCBI Taxonomy" id="182803"/>
    <lineage>
        <taxon>Eukaryota</taxon>
        <taxon>Metazoa</taxon>
        <taxon>Ecdysozoa</taxon>
        <taxon>Arthropoda</taxon>
        <taxon>Chelicerata</taxon>
        <taxon>Arachnida</taxon>
        <taxon>Araneae</taxon>
        <taxon>Araneomorphae</taxon>
        <taxon>Entelegynae</taxon>
        <taxon>Araneoidea</taxon>
        <taxon>Araneidae</taxon>
        <taxon>Araneus</taxon>
    </lineage>
</organism>
<evidence type="ECO:0000313" key="2">
    <source>
        <dbReference type="Proteomes" id="UP000499080"/>
    </source>
</evidence>
<proteinExistence type="predicted"/>
<name>A0A4Y2KBY6_ARAVE</name>
<sequence>MKVCWCKIRAVGRVILSHPKRQMCSFMFLAVWRLALSSKNKTPLGLLPFLQSCDQREVLRHPSSPSSCIEVGTIGRHFRSNEEVRQAVKNFLRSLATDFYQDGFLKLISRYDKCINVGGEYVGK</sequence>
<reference evidence="1 2" key="1">
    <citation type="journal article" date="2019" name="Sci. Rep.">
        <title>Orb-weaving spider Araneus ventricosus genome elucidates the spidroin gene catalogue.</title>
        <authorList>
            <person name="Kono N."/>
            <person name="Nakamura H."/>
            <person name="Ohtoshi R."/>
            <person name="Moran D.A.P."/>
            <person name="Shinohara A."/>
            <person name="Yoshida Y."/>
            <person name="Fujiwara M."/>
            <person name="Mori M."/>
            <person name="Tomita M."/>
            <person name="Arakawa K."/>
        </authorList>
    </citation>
    <scope>NUCLEOTIDE SEQUENCE [LARGE SCALE GENOMIC DNA]</scope>
</reference>
<dbReference type="Gene3D" id="3.30.420.10">
    <property type="entry name" value="Ribonuclease H-like superfamily/Ribonuclease H"/>
    <property type="match status" value="1"/>
</dbReference>
<dbReference type="OrthoDB" id="616263at2759"/>
<protein>
    <submittedName>
        <fullName evidence="1">Uncharacterized protein</fullName>
    </submittedName>
</protein>
<dbReference type="GO" id="GO:0003676">
    <property type="term" value="F:nucleic acid binding"/>
    <property type="evidence" value="ECO:0007669"/>
    <property type="project" value="InterPro"/>
</dbReference>
<dbReference type="EMBL" id="BGPR01004365">
    <property type="protein sequence ID" value="GBM98862.1"/>
    <property type="molecule type" value="Genomic_DNA"/>
</dbReference>
<comment type="caution">
    <text evidence="1">The sequence shown here is derived from an EMBL/GenBank/DDBJ whole genome shotgun (WGS) entry which is preliminary data.</text>
</comment>